<dbReference type="InterPro" id="IPR007052">
    <property type="entry name" value="CS_dom"/>
</dbReference>
<dbReference type="EMBL" id="LTBC01000001">
    <property type="protein sequence ID" value="KYH33738.1"/>
    <property type="molecule type" value="Genomic_DNA"/>
</dbReference>
<dbReference type="OrthoDB" id="9811615at2"/>
<dbReference type="SUPFAM" id="SSF49764">
    <property type="entry name" value="HSP20-like chaperones"/>
    <property type="match status" value="1"/>
</dbReference>
<dbReference type="Gene3D" id="2.60.40.790">
    <property type="match status" value="1"/>
</dbReference>
<dbReference type="RefSeq" id="WP_062280910.1">
    <property type="nucleotide sequence ID" value="NZ_LTBC01000001.1"/>
</dbReference>
<dbReference type="PANTHER" id="PTHR11527">
    <property type="entry name" value="HEAT-SHOCK PROTEIN 20 FAMILY MEMBER"/>
    <property type="match status" value="1"/>
</dbReference>
<gene>
    <name evidence="5" type="primary">hspA</name>
    <name evidence="5" type="ORF">MOMUL_04480</name>
</gene>
<evidence type="ECO:0000256" key="2">
    <source>
        <dbReference type="RuleBase" id="RU003616"/>
    </source>
</evidence>
<reference evidence="5 6" key="1">
    <citation type="submission" date="2016-02" db="EMBL/GenBank/DDBJ databases">
        <title>Genome sequence of Moorella mulderi DSM 14980.</title>
        <authorList>
            <person name="Poehlein A."/>
            <person name="Daniel R."/>
        </authorList>
    </citation>
    <scope>NUCLEOTIDE SEQUENCE [LARGE SCALE GENOMIC DNA]</scope>
    <source>
        <strain evidence="5 6">DSM 14980</strain>
    </source>
</reference>
<accession>A0A151B1G3</accession>
<evidence type="ECO:0000256" key="1">
    <source>
        <dbReference type="PROSITE-ProRule" id="PRU00285"/>
    </source>
</evidence>
<dbReference type="Proteomes" id="UP000075670">
    <property type="component" value="Unassembled WGS sequence"/>
</dbReference>
<evidence type="ECO:0000259" key="4">
    <source>
        <dbReference type="PROSITE" id="PS51203"/>
    </source>
</evidence>
<dbReference type="InterPro" id="IPR002068">
    <property type="entry name" value="A-crystallin/Hsp20_dom"/>
</dbReference>
<dbReference type="Pfam" id="PF00011">
    <property type="entry name" value="HSP20"/>
    <property type="match status" value="1"/>
</dbReference>
<comment type="caution">
    <text evidence="5">The sequence shown here is derived from an EMBL/GenBank/DDBJ whole genome shotgun (WGS) entry which is preliminary data.</text>
</comment>
<sequence>MSIGPWRPWRELADIREAMFRNLMPGLWEVGPRIDIYQTDREVVVTAELPGLTSKDDVEITATEDTLAIRGEIRRSEETGEQDYHRAERFYGTFARTVSLPARVEPEKATATYKNGILEIRLPKAENQRQRRIPINLH</sequence>
<dbReference type="CDD" id="cd06464">
    <property type="entry name" value="ACD_sHsps-like"/>
    <property type="match status" value="1"/>
</dbReference>
<keyword evidence="6" id="KW-1185">Reference proteome</keyword>
<dbReference type="PROSITE" id="PS01031">
    <property type="entry name" value="SHSP"/>
    <property type="match status" value="1"/>
</dbReference>
<feature type="domain" description="CS" evidence="4">
    <location>
        <begin position="29"/>
        <end position="133"/>
    </location>
</feature>
<evidence type="ECO:0000259" key="3">
    <source>
        <dbReference type="PROSITE" id="PS01031"/>
    </source>
</evidence>
<proteinExistence type="inferred from homology"/>
<dbReference type="PROSITE" id="PS51203">
    <property type="entry name" value="CS"/>
    <property type="match status" value="1"/>
</dbReference>
<feature type="domain" description="SHSP" evidence="3">
    <location>
        <begin position="25"/>
        <end position="138"/>
    </location>
</feature>
<dbReference type="InterPro" id="IPR008978">
    <property type="entry name" value="HSP20-like_chaperone"/>
</dbReference>
<evidence type="ECO:0000313" key="5">
    <source>
        <dbReference type="EMBL" id="KYH33738.1"/>
    </source>
</evidence>
<dbReference type="InterPro" id="IPR031107">
    <property type="entry name" value="Small_HSP"/>
</dbReference>
<name>A0A151B1G3_9FIRM</name>
<evidence type="ECO:0000313" key="6">
    <source>
        <dbReference type="Proteomes" id="UP000075670"/>
    </source>
</evidence>
<protein>
    <submittedName>
        <fullName evidence="5">Spore protein SP21</fullName>
    </submittedName>
</protein>
<organism evidence="5 6">
    <name type="scientific">Moorella mulderi DSM 14980</name>
    <dbReference type="NCBI Taxonomy" id="1122241"/>
    <lineage>
        <taxon>Bacteria</taxon>
        <taxon>Bacillati</taxon>
        <taxon>Bacillota</taxon>
        <taxon>Clostridia</taxon>
        <taxon>Neomoorellales</taxon>
        <taxon>Neomoorellaceae</taxon>
        <taxon>Neomoorella</taxon>
    </lineage>
</organism>
<comment type="similarity">
    <text evidence="1 2">Belongs to the small heat shock protein (HSP20) family.</text>
</comment>
<dbReference type="PATRIC" id="fig|1122241.3.peg.475"/>
<dbReference type="AlphaFoldDB" id="A0A151B1G3"/>